<dbReference type="SUPFAM" id="SSF53697">
    <property type="entry name" value="SIS domain"/>
    <property type="match status" value="1"/>
</dbReference>
<dbReference type="Pfam" id="PF01418">
    <property type="entry name" value="HTH_6"/>
    <property type="match status" value="1"/>
</dbReference>
<dbReference type="InterPro" id="IPR046348">
    <property type="entry name" value="SIS_dom_sf"/>
</dbReference>
<dbReference type="GO" id="GO:0003677">
    <property type="term" value="F:DNA binding"/>
    <property type="evidence" value="ECO:0007669"/>
    <property type="project" value="UniProtKB-KW"/>
</dbReference>
<dbReference type="EMBL" id="DVMW01000012">
    <property type="protein sequence ID" value="HIU35263.1"/>
    <property type="molecule type" value="Genomic_DNA"/>
</dbReference>
<dbReference type="GO" id="GO:0097367">
    <property type="term" value="F:carbohydrate derivative binding"/>
    <property type="evidence" value="ECO:0007669"/>
    <property type="project" value="InterPro"/>
</dbReference>
<dbReference type="Gene3D" id="3.40.50.10490">
    <property type="entry name" value="Glucose-6-phosphate isomerase like protein, domain 1"/>
    <property type="match status" value="1"/>
</dbReference>
<evidence type="ECO:0000256" key="1">
    <source>
        <dbReference type="ARBA" id="ARBA00023015"/>
    </source>
</evidence>
<dbReference type="Pfam" id="PF01380">
    <property type="entry name" value="SIS"/>
    <property type="match status" value="1"/>
</dbReference>
<reference evidence="6" key="2">
    <citation type="journal article" date="2021" name="PeerJ">
        <title>Extensive microbial diversity within the chicken gut microbiome revealed by metagenomics and culture.</title>
        <authorList>
            <person name="Gilroy R."/>
            <person name="Ravi A."/>
            <person name="Getino M."/>
            <person name="Pursley I."/>
            <person name="Horton D.L."/>
            <person name="Alikhan N.F."/>
            <person name="Baker D."/>
            <person name="Gharbi K."/>
            <person name="Hall N."/>
            <person name="Watson M."/>
            <person name="Adriaenssens E.M."/>
            <person name="Foster-Nyarko E."/>
            <person name="Jarju S."/>
            <person name="Secka A."/>
            <person name="Antonio M."/>
            <person name="Oren A."/>
            <person name="Chaudhuri R.R."/>
            <person name="La Ragione R."/>
            <person name="Hildebrand F."/>
            <person name="Pallen M.J."/>
        </authorList>
    </citation>
    <scope>NUCLEOTIDE SEQUENCE</scope>
    <source>
        <strain evidence="6">ChiGjej1B1-19959</strain>
    </source>
</reference>
<dbReference type="GO" id="GO:0003700">
    <property type="term" value="F:DNA-binding transcription factor activity"/>
    <property type="evidence" value="ECO:0007669"/>
    <property type="project" value="InterPro"/>
</dbReference>
<evidence type="ECO:0000259" key="5">
    <source>
        <dbReference type="PROSITE" id="PS51464"/>
    </source>
</evidence>
<feature type="domain" description="SIS" evidence="5">
    <location>
        <begin position="125"/>
        <end position="265"/>
    </location>
</feature>
<dbReference type="GO" id="GO:1901135">
    <property type="term" value="P:carbohydrate derivative metabolic process"/>
    <property type="evidence" value="ECO:0007669"/>
    <property type="project" value="InterPro"/>
</dbReference>
<dbReference type="Proteomes" id="UP000824071">
    <property type="component" value="Unassembled WGS sequence"/>
</dbReference>
<keyword evidence="3" id="KW-0804">Transcription</keyword>
<dbReference type="InterPro" id="IPR036388">
    <property type="entry name" value="WH-like_DNA-bd_sf"/>
</dbReference>
<keyword evidence="2" id="KW-0238">DNA-binding</keyword>
<dbReference type="InterPro" id="IPR047640">
    <property type="entry name" value="RpiR-like"/>
</dbReference>
<protein>
    <submittedName>
        <fullName evidence="6">MurR/RpiR family transcriptional regulator</fullName>
    </submittedName>
</protein>
<evidence type="ECO:0000256" key="2">
    <source>
        <dbReference type="ARBA" id="ARBA00023125"/>
    </source>
</evidence>
<dbReference type="InterPro" id="IPR009057">
    <property type="entry name" value="Homeodomain-like_sf"/>
</dbReference>
<dbReference type="PANTHER" id="PTHR30514:SF18">
    <property type="entry name" value="RPIR-FAMILY TRANSCRIPTIONAL REGULATOR"/>
    <property type="match status" value="1"/>
</dbReference>
<comment type="caution">
    <text evidence="6">The sequence shown here is derived from an EMBL/GenBank/DDBJ whole genome shotgun (WGS) entry which is preliminary data.</text>
</comment>
<dbReference type="CDD" id="cd05013">
    <property type="entry name" value="SIS_RpiR"/>
    <property type="match status" value="1"/>
</dbReference>
<evidence type="ECO:0000256" key="3">
    <source>
        <dbReference type="ARBA" id="ARBA00023163"/>
    </source>
</evidence>
<evidence type="ECO:0000313" key="7">
    <source>
        <dbReference type="Proteomes" id="UP000824071"/>
    </source>
</evidence>
<keyword evidence="1" id="KW-0805">Transcription regulation</keyword>
<sequence>MNHSLLSRLEENFRHFSKGQKKIAAYITENYDKAAFMTAAALGRKVGVSESTVVRFATELGFKGYPQLQKELQQMIKSRLTAVQRLEVSSALIGDSDVINSVLNGDIELIRATAEQTSRKAFSEAIAEIDRARRIYILGVRSSAALASFLAFYFNLVFDSVVLVDTSSASEMFEQMFRIGAGDVCIAISFPRYSKQTVNALRFIADRGAKIVAITDSETSPIAPFADHLLVARSNMASVVDSLTAPLSLINALIAGVTLTRPDEVSENFNALEHIWDEYQVYEKAEDMQDHADR</sequence>
<name>A0A9D1LC86_9FIRM</name>
<organism evidence="6 7">
    <name type="scientific">Candidatus Fimenecus excrementigallinarum</name>
    <dbReference type="NCBI Taxonomy" id="2840816"/>
    <lineage>
        <taxon>Bacteria</taxon>
        <taxon>Bacillati</taxon>
        <taxon>Bacillota</taxon>
        <taxon>Clostridia</taxon>
        <taxon>Candidatus Fimenecus</taxon>
    </lineage>
</organism>
<feature type="domain" description="HTH rpiR-type" evidence="4">
    <location>
        <begin position="3"/>
        <end position="79"/>
    </location>
</feature>
<dbReference type="InterPro" id="IPR035472">
    <property type="entry name" value="RpiR-like_SIS"/>
</dbReference>
<dbReference type="InterPro" id="IPR000281">
    <property type="entry name" value="HTH_RpiR"/>
</dbReference>
<gene>
    <name evidence="6" type="ORF">IAC53_01465</name>
</gene>
<evidence type="ECO:0000259" key="4">
    <source>
        <dbReference type="PROSITE" id="PS51071"/>
    </source>
</evidence>
<dbReference type="SUPFAM" id="SSF46689">
    <property type="entry name" value="Homeodomain-like"/>
    <property type="match status" value="1"/>
</dbReference>
<dbReference type="PROSITE" id="PS51071">
    <property type="entry name" value="HTH_RPIR"/>
    <property type="match status" value="1"/>
</dbReference>
<dbReference type="InterPro" id="IPR001347">
    <property type="entry name" value="SIS_dom"/>
</dbReference>
<dbReference type="PROSITE" id="PS51464">
    <property type="entry name" value="SIS"/>
    <property type="match status" value="1"/>
</dbReference>
<evidence type="ECO:0000313" key="6">
    <source>
        <dbReference type="EMBL" id="HIU35263.1"/>
    </source>
</evidence>
<accession>A0A9D1LC86</accession>
<dbReference type="AlphaFoldDB" id="A0A9D1LC86"/>
<dbReference type="PANTHER" id="PTHR30514">
    <property type="entry name" value="GLUCOKINASE"/>
    <property type="match status" value="1"/>
</dbReference>
<reference evidence="6" key="1">
    <citation type="submission" date="2020-10" db="EMBL/GenBank/DDBJ databases">
        <authorList>
            <person name="Gilroy R."/>
        </authorList>
    </citation>
    <scope>NUCLEOTIDE SEQUENCE</scope>
    <source>
        <strain evidence="6">ChiGjej1B1-19959</strain>
    </source>
</reference>
<dbReference type="Gene3D" id="1.10.10.10">
    <property type="entry name" value="Winged helix-like DNA-binding domain superfamily/Winged helix DNA-binding domain"/>
    <property type="match status" value="1"/>
</dbReference>
<proteinExistence type="predicted"/>